<reference evidence="2" key="1">
    <citation type="journal article" date="2022" name="Mol. Ecol. Resour.">
        <title>The genomes of chicory, endive, great burdock and yacon provide insights into Asteraceae palaeo-polyploidization history and plant inulin production.</title>
        <authorList>
            <person name="Fan W."/>
            <person name="Wang S."/>
            <person name="Wang H."/>
            <person name="Wang A."/>
            <person name="Jiang F."/>
            <person name="Liu H."/>
            <person name="Zhao H."/>
            <person name="Xu D."/>
            <person name="Zhang Y."/>
        </authorList>
    </citation>
    <scope>NUCLEOTIDE SEQUENCE [LARGE SCALE GENOMIC DNA]</scope>
    <source>
        <strain evidence="2">cv. Yunnan</strain>
    </source>
</reference>
<reference evidence="1 2" key="2">
    <citation type="journal article" date="2022" name="Mol. Ecol. Resour.">
        <title>The genomes of chicory, endive, great burdock and yacon provide insights into Asteraceae paleo-polyploidization history and plant inulin production.</title>
        <authorList>
            <person name="Fan W."/>
            <person name="Wang S."/>
            <person name="Wang H."/>
            <person name="Wang A."/>
            <person name="Jiang F."/>
            <person name="Liu H."/>
            <person name="Zhao H."/>
            <person name="Xu D."/>
            <person name="Zhang Y."/>
        </authorList>
    </citation>
    <scope>NUCLEOTIDE SEQUENCE [LARGE SCALE GENOMIC DNA]</scope>
    <source>
        <strain evidence="2">cv. Yunnan</strain>
        <tissue evidence="1">Leaves</tissue>
    </source>
</reference>
<keyword evidence="2" id="KW-1185">Reference proteome</keyword>
<proteinExistence type="predicted"/>
<accession>A0ACB9KCE1</accession>
<dbReference type="EMBL" id="CM042018">
    <property type="protein sequence ID" value="KAI3829898.1"/>
    <property type="molecule type" value="Genomic_DNA"/>
</dbReference>
<evidence type="ECO:0000313" key="2">
    <source>
        <dbReference type="Proteomes" id="UP001056120"/>
    </source>
</evidence>
<comment type="caution">
    <text evidence="1">The sequence shown here is derived from an EMBL/GenBank/DDBJ whole genome shotgun (WGS) entry which is preliminary data.</text>
</comment>
<name>A0ACB9KCE1_9ASTR</name>
<evidence type="ECO:0000313" key="1">
    <source>
        <dbReference type="EMBL" id="KAI3829898.1"/>
    </source>
</evidence>
<dbReference type="Proteomes" id="UP001056120">
    <property type="component" value="Linkage Group LG01"/>
</dbReference>
<gene>
    <name evidence="1" type="ORF">L1987_04029</name>
</gene>
<protein>
    <submittedName>
        <fullName evidence="1">Uncharacterized protein</fullName>
    </submittedName>
</protein>
<sequence>MKKRSLFGGKNVNAGKRNLDIDKILSRIVDKDDLYSISSNISAEWIEEMFMHKGYERNRNKGSKLKTPFSVHRLRPRYALRFPFAVLQLMFDNLYIINQFKFVIFCTLQYFLSLDLVEGLVE</sequence>
<organism evidence="1 2">
    <name type="scientific">Smallanthus sonchifolius</name>
    <dbReference type="NCBI Taxonomy" id="185202"/>
    <lineage>
        <taxon>Eukaryota</taxon>
        <taxon>Viridiplantae</taxon>
        <taxon>Streptophyta</taxon>
        <taxon>Embryophyta</taxon>
        <taxon>Tracheophyta</taxon>
        <taxon>Spermatophyta</taxon>
        <taxon>Magnoliopsida</taxon>
        <taxon>eudicotyledons</taxon>
        <taxon>Gunneridae</taxon>
        <taxon>Pentapetalae</taxon>
        <taxon>asterids</taxon>
        <taxon>campanulids</taxon>
        <taxon>Asterales</taxon>
        <taxon>Asteraceae</taxon>
        <taxon>Asteroideae</taxon>
        <taxon>Heliantheae alliance</taxon>
        <taxon>Millerieae</taxon>
        <taxon>Smallanthus</taxon>
    </lineage>
</organism>